<dbReference type="Gene3D" id="1.10.3450.10">
    <property type="entry name" value="TTHA0068-like"/>
    <property type="match status" value="1"/>
</dbReference>
<name>A0ABT1M1E8_9MYCO</name>
<feature type="region of interest" description="Disordered" evidence="1">
    <location>
        <begin position="1"/>
        <end position="30"/>
    </location>
</feature>
<organism evidence="2 3">
    <name type="scientific">Mycolicibacterium arenosum</name>
    <dbReference type="NCBI Taxonomy" id="2952157"/>
    <lineage>
        <taxon>Bacteria</taxon>
        <taxon>Bacillati</taxon>
        <taxon>Actinomycetota</taxon>
        <taxon>Actinomycetes</taxon>
        <taxon>Mycobacteriales</taxon>
        <taxon>Mycobacteriaceae</taxon>
        <taxon>Mycolicibacterium</taxon>
    </lineage>
</organism>
<keyword evidence="3" id="KW-1185">Reference proteome</keyword>
<evidence type="ECO:0000313" key="3">
    <source>
        <dbReference type="Proteomes" id="UP001651690"/>
    </source>
</evidence>
<gene>
    <name evidence="2" type="ORF">NM203_12225</name>
</gene>
<sequence length="165" mass="17997">MTDSRERDAAGRALNARPRDELGRPLPRGSIGVPRISEDVTYTPEQALITAQDLLNRGRAFHAHEVFESIWKSSAAADRWMWRALAQLAVGITHAQRENRSGAIALLRRAAETIDRPALHDVDGVALAAYARTLADQLEAGGDPTATALAPRLTRGKPNDKPFTN</sequence>
<dbReference type="PANTHER" id="PTHR34796:SF1">
    <property type="entry name" value="EXPRESSED PROTEIN"/>
    <property type="match status" value="1"/>
</dbReference>
<dbReference type="InterPro" id="IPR005500">
    <property type="entry name" value="DUF309"/>
</dbReference>
<accession>A0ABT1M1E8</accession>
<dbReference type="EMBL" id="JANDBD010000004">
    <property type="protein sequence ID" value="MCP9272951.1"/>
    <property type="molecule type" value="Genomic_DNA"/>
</dbReference>
<comment type="caution">
    <text evidence="2">The sequence shown here is derived from an EMBL/GenBank/DDBJ whole genome shotgun (WGS) entry which is preliminary data.</text>
</comment>
<dbReference type="Pfam" id="PF03745">
    <property type="entry name" value="DUF309"/>
    <property type="match status" value="1"/>
</dbReference>
<proteinExistence type="predicted"/>
<evidence type="ECO:0000313" key="2">
    <source>
        <dbReference type="EMBL" id="MCP9272951.1"/>
    </source>
</evidence>
<reference evidence="2 3" key="1">
    <citation type="submission" date="2022-06" db="EMBL/GenBank/DDBJ databases">
        <title>Mycolicibacterium sp. CAU 1645 isolated from seawater.</title>
        <authorList>
            <person name="Kim W."/>
        </authorList>
    </citation>
    <scope>NUCLEOTIDE SEQUENCE [LARGE SCALE GENOMIC DNA]</scope>
    <source>
        <strain evidence="2 3">CAU 1645</strain>
    </source>
</reference>
<dbReference type="RefSeq" id="WP_255060198.1">
    <property type="nucleotide sequence ID" value="NZ_JANDBD010000004.1"/>
</dbReference>
<protein>
    <submittedName>
        <fullName evidence="2">DUF309 domain-containing protein</fullName>
    </submittedName>
</protein>
<evidence type="ECO:0000256" key="1">
    <source>
        <dbReference type="SAM" id="MobiDB-lite"/>
    </source>
</evidence>
<dbReference type="SUPFAM" id="SSF140663">
    <property type="entry name" value="TTHA0068-like"/>
    <property type="match status" value="1"/>
</dbReference>
<dbReference type="Proteomes" id="UP001651690">
    <property type="component" value="Unassembled WGS sequence"/>
</dbReference>
<feature type="region of interest" description="Disordered" evidence="1">
    <location>
        <begin position="142"/>
        <end position="165"/>
    </location>
</feature>
<dbReference type="InterPro" id="IPR023203">
    <property type="entry name" value="TTHA0068_sf"/>
</dbReference>
<dbReference type="PANTHER" id="PTHR34796">
    <property type="entry name" value="EXPRESSED PROTEIN"/>
    <property type="match status" value="1"/>
</dbReference>
<feature type="compositionally biased region" description="Basic and acidic residues" evidence="1">
    <location>
        <begin position="1"/>
        <end position="10"/>
    </location>
</feature>